<dbReference type="InParanoid" id="M1DBD0"/>
<evidence type="ECO:0008006" key="4">
    <source>
        <dbReference type="Google" id="ProtNLM"/>
    </source>
</evidence>
<name>M1DBD0_SOLTU</name>
<accession>M1DBD0</accession>
<proteinExistence type="predicted"/>
<dbReference type="HOGENOM" id="CLU_1752964_0_0_1"/>
<reference evidence="3" key="1">
    <citation type="journal article" date="2011" name="Nature">
        <title>Genome sequence and analysis of the tuber crop potato.</title>
        <authorList>
            <consortium name="The Potato Genome Sequencing Consortium"/>
        </authorList>
    </citation>
    <scope>NUCLEOTIDE SEQUENCE [LARGE SCALE GENOMIC DNA]</scope>
    <source>
        <strain evidence="3">cv. DM1-3 516 R44</strain>
    </source>
</reference>
<feature type="region of interest" description="Disordered" evidence="1">
    <location>
        <begin position="122"/>
        <end position="149"/>
    </location>
</feature>
<evidence type="ECO:0000313" key="3">
    <source>
        <dbReference type="Proteomes" id="UP000011115"/>
    </source>
</evidence>
<keyword evidence="3" id="KW-1185">Reference proteome</keyword>
<reference evidence="2" key="2">
    <citation type="submission" date="2015-06" db="UniProtKB">
        <authorList>
            <consortium name="EnsemblPlants"/>
        </authorList>
    </citation>
    <scope>IDENTIFICATION</scope>
    <source>
        <strain evidence="2">DM1-3 516 R44</strain>
    </source>
</reference>
<evidence type="ECO:0000256" key="1">
    <source>
        <dbReference type="SAM" id="MobiDB-lite"/>
    </source>
</evidence>
<protein>
    <recommendedName>
        <fullName evidence="4">Integrase core domain containing protein</fullName>
    </recommendedName>
</protein>
<dbReference type="EnsemblPlants" id="PGSC0003DMT400086260">
    <property type="protein sequence ID" value="PGSC0003DMT400086260"/>
    <property type="gene ID" value="PGSC0003DMG400035831"/>
</dbReference>
<sequence length="149" mass="16231">MRAVYNEEVNFLANQGGSYHANYPRPGEIKANLSLPSGVGDMWKSPEHHRLALFLENCQADPFGEPDLAHLDELLTASIWLDPKYREETTYEGLTEVVEAMVHSIAQTSLRDITIVGSSAVTADTKPGTDAQPQSVTSCIDAPTDGVTE</sequence>
<dbReference type="Gramene" id="PGSC0003DMT400086260">
    <property type="protein sequence ID" value="PGSC0003DMT400086260"/>
    <property type="gene ID" value="PGSC0003DMG400035831"/>
</dbReference>
<dbReference type="PaxDb" id="4113-PGSC0003DMT400086260"/>
<dbReference type="Proteomes" id="UP000011115">
    <property type="component" value="Unassembled WGS sequence"/>
</dbReference>
<dbReference type="AlphaFoldDB" id="M1DBD0"/>
<organism evidence="2 3">
    <name type="scientific">Solanum tuberosum</name>
    <name type="common">Potato</name>
    <dbReference type="NCBI Taxonomy" id="4113"/>
    <lineage>
        <taxon>Eukaryota</taxon>
        <taxon>Viridiplantae</taxon>
        <taxon>Streptophyta</taxon>
        <taxon>Embryophyta</taxon>
        <taxon>Tracheophyta</taxon>
        <taxon>Spermatophyta</taxon>
        <taxon>Magnoliopsida</taxon>
        <taxon>eudicotyledons</taxon>
        <taxon>Gunneridae</taxon>
        <taxon>Pentapetalae</taxon>
        <taxon>asterids</taxon>
        <taxon>lamiids</taxon>
        <taxon>Solanales</taxon>
        <taxon>Solanaceae</taxon>
        <taxon>Solanoideae</taxon>
        <taxon>Solaneae</taxon>
        <taxon>Solanum</taxon>
    </lineage>
</organism>
<evidence type="ECO:0000313" key="2">
    <source>
        <dbReference type="EnsemblPlants" id="PGSC0003DMT400086260"/>
    </source>
</evidence>